<evidence type="ECO:0000259" key="4">
    <source>
        <dbReference type="Pfam" id="PF20400"/>
    </source>
</evidence>
<feature type="region of interest" description="Disordered" evidence="2">
    <location>
        <begin position="130"/>
        <end position="282"/>
    </location>
</feature>
<feature type="domain" description="SLM1/RGC1-like PH" evidence="3">
    <location>
        <begin position="641"/>
        <end position="705"/>
    </location>
</feature>
<proteinExistence type="predicted"/>
<dbReference type="GeneID" id="93616768"/>
<dbReference type="VEuPathDB" id="FungiDB:RO3G_09802"/>
<dbReference type="EMBL" id="CH476738">
    <property type="protein sequence ID" value="EIE85092.1"/>
    <property type="molecule type" value="Genomic_DNA"/>
</dbReference>
<evidence type="ECO:0000259" key="3">
    <source>
        <dbReference type="Pfam" id="PF20399"/>
    </source>
</evidence>
<feature type="region of interest" description="Disordered" evidence="2">
    <location>
        <begin position="819"/>
        <end position="883"/>
    </location>
</feature>
<dbReference type="InterPro" id="IPR046869">
    <property type="entry name" value="SLM1/RGC1-like_PH"/>
</dbReference>
<protein>
    <recommendedName>
        <fullName evidence="7">PH domain-containing protein</fullName>
    </recommendedName>
</protein>
<organism evidence="5 6">
    <name type="scientific">Rhizopus delemar (strain RA 99-880 / ATCC MYA-4621 / FGSC 9543 / NRRL 43880)</name>
    <name type="common">Mucormycosis agent</name>
    <name type="synonym">Rhizopus arrhizus var. delemar</name>
    <dbReference type="NCBI Taxonomy" id="246409"/>
    <lineage>
        <taxon>Eukaryota</taxon>
        <taxon>Fungi</taxon>
        <taxon>Fungi incertae sedis</taxon>
        <taxon>Mucoromycota</taxon>
        <taxon>Mucoromycotina</taxon>
        <taxon>Mucoromycetes</taxon>
        <taxon>Mucorales</taxon>
        <taxon>Mucorineae</taxon>
        <taxon>Rhizopodaceae</taxon>
        <taxon>Rhizopus</taxon>
    </lineage>
</organism>
<keyword evidence="6" id="KW-1185">Reference proteome</keyword>
<evidence type="ECO:0008006" key="7">
    <source>
        <dbReference type="Google" id="ProtNLM"/>
    </source>
</evidence>
<dbReference type="PANTHER" id="PTHR31941:SF1">
    <property type="entry name" value="CYTOSKELETAL SIGNALING PROTEIN SLM1"/>
    <property type="match status" value="1"/>
</dbReference>
<dbReference type="eggNOG" id="ENOG502QRAF">
    <property type="taxonomic scope" value="Eukaryota"/>
</dbReference>
<dbReference type="RefSeq" id="XP_067520488.1">
    <property type="nucleotide sequence ID" value="XM_067664387.1"/>
</dbReference>
<sequence>MSEEYILLQITQLNSDISYKSFGLYNNEEEAYAAALMQQMQSIEESSKKWPRNVIEENYQSIQTLCKYIKQDLTKFKDRFEHLLTLKLFGELCPVSYKVVPVRPIMTDTLMNESLFKTKIRNFMDAFQPKADDEVDLANSDNEDDDEEEEEEEDEASGEESNNEGAVGSSSEDEADEGEDEDAEEDIEETEGEEDEVDEVDEEEEEEEIEDGPSENPTIPETEEEDQMPEEGSDDEGSEEDEEEQTSRGVKRDRGTVEEEEEDEIDEDELVDDEEESASQKRRLSHTKIVVYKLNKHQGVNNSDLITPPVSPVNGSLVSNRQSLKVTAGQTGLPWLSKDAEGDQLCPQAQSSTIPPPKFTAKPNLSSVIGLPTRKRTNQKHVYCMKDGIDPMSLFKRIKKVEIKNGKGYRKIDTNFAIPSKIQDQFKSSNGVQDAWAAFRQFTRENSLIHQDFVDFIENEMIPSLNVMLKDIHHFMHSLLHNKALYTGSLYNYRKKADKMITKLNNEIYKVTSDQEDSIKNGKGLYIIPKSDPLLTKYMVMNTIVNLYKHENRLHKDFLAAQDNYRQFEQEKIINVYTKLFQTFENYRTTHGLERSEGVSKVVNIFNEIESDSEWLEFLHHHQNELVKSTAAFKDEHVHDFPNASHPLVQPLITGDLKRKIGSSKWHNEYYVLSPVGLLYCFKSEKDFYHRPYQPNFSTFVPKSETLINPTSQLLDFKGKTLGLLGRKKHLELTSTNSQDIQRWADIMASMTISQPRQSAAVNDINYKENLVNEPNMTAVNDVPSASLSMQVEEPAVIQTGDLQDKKIEQEQVLKQEYDDQRVQPLEEKDKVKEQALDDHSLEERGKAKEGPNLEGDHTLNSKLPKGNGMERQESDVFYDTVA</sequence>
<gene>
    <name evidence="5" type="ORF">RO3G_09802</name>
</gene>
<evidence type="ECO:0000256" key="2">
    <source>
        <dbReference type="SAM" id="MobiDB-lite"/>
    </source>
</evidence>
<dbReference type="Proteomes" id="UP000009138">
    <property type="component" value="Unassembled WGS sequence"/>
</dbReference>
<dbReference type="Gene3D" id="2.30.29.30">
    <property type="entry name" value="Pleckstrin-homology domain (PH domain)/Phosphotyrosine-binding domain (PTB)"/>
    <property type="match status" value="1"/>
</dbReference>
<reference evidence="5 6" key="1">
    <citation type="journal article" date="2009" name="PLoS Genet.">
        <title>Genomic analysis of the basal lineage fungus Rhizopus oryzae reveals a whole-genome duplication.</title>
        <authorList>
            <person name="Ma L.-J."/>
            <person name="Ibrahim A.S."/>
            <person name="Skory C."/>
            <person name="Grabherr M.G."/>
            <person name="Burger G."/>
            <person name="Butler M."/>
            <person name="Elias M."/>
            <person name="Idnurm A."/>
            <person name="Lang B.F."/>
            <person name="Sone T."/>
            <person name="Abe A."/>
            <person name="Calvo S.E."/>
            <person name="Corrochano L.M."/>
            <person name="Engels R."/>
            <person name="Fu J."/>
            <person name="Hansberg W."/>
            <person name="Kim J.-M."/>
            <person name="Kodira C.D."/>
            <person name="Koehrsen M.J."/>
            <person name="Liu B."/>
            <person name="Miranda-Saavedra D."/>
            <person name="O'Leary S."/>
            <person name="Ortiz-Castellanos L."/>
            <person name="Poulter R."/>
            <person name="Rodriguez-Romero J."/>
            <person name="Ruiz-Herrera J."/>
            <person name="Shen Y.-Q."/>
            <person name="Zeng Q."/>
            <person name="Galagan J."/>
            <person name="Birren B.W."/>
            <person name="Cuomo C.A."/>
            <person name="Wickes B.L."/>
        </authorList>
    </citation>
    <scope>NUCLEOTIDE SEQUENCE [LARGE SCALE GENOMIC DNA]</scope>
    <source>
        <strain evidence="6">RA 99-880 / ATCC MYA-4621 / FGSC 9543 / NRRL 43880</strain>
    </source>
</reference>
<dbReference type="Pfam" id="PF20399">
    <property type="entry name" value="PH_20"/>
    <property type="match status" value="1"/>
</dbReference>
<evidence type="ECO:0000313" key="6">
    <source>
        <dbReference type="Proteomes" id="UP000009138"/>
    </source>
</evidence>
<dbReference type="OMA" id="DITHWMS"/>
<dbReference type="InParanoid" id="I1C9G2"/>
<accession>I1C9G2</accession>
<dbReference type="SUPFAM" id="SSF50729">
    <property type="entry name" value="PH domain-like"/>
    <property type="match status" value="1"/>
</dbReference>
<feature type="compositionally biased region" description="Acidic residues" evidence="2">
    <location>
        <begin position="171"/>
        <end position="213"/>
    </location>
</feature>
<dbReference type="AlphaFoldDB" id="I1C9G2"/>
<dbReference type="InterPro" id="IPR046868">
    <property type="entry name" value="BAR_4"/>
</dbReference>
<dbReference type="STRING" id="246409.I1C9G2"/>
<dbReference type="OrthoDB" id="5598057at2759"/>
<feature type="compositionally biased region" description="Acidic residues" evidence="2">
    <location>
        <begin position="133"/>
        <end position="162"/>
    </location>
</feature>
<feature type="domain" description="SLM1/RGC1-like BAR-like" evidence="4">
    <location>
        <begin position="429"/>
        <end position="622"/>
    </location>
</feature>
<feature type="compositionally biased region" description="Acidic residues" evidence="2">
    <location>
        <begin position="258"/>
        <end position="277"/>
    </location>
</feature>
<evidence type="ECO:0000256" key="1">
    <source>
        <dbReference type="ARBA" id="ARBA00022553"/>
    </source>
</evidence>
<feature type="region of interest" description="Disordered" evidence="2">
    <location>
        <begin position="346"/>
        <end position="365"/>
    </location>
</feature>
<dbReference type="Pfam" id="PF20400">
    <property type="entry name" value="BAR_4"/>
    <property type="match status" value="1"/>
</dbReference>
<feature type="compositionally biased region" description="Basic and acidic residues" evidence="2">
    <location>
        <begin position="819"/>
        <end position="860"/>
    </location>
</feature>
<feature type="compositionally biased region" description="Acidic residues" evidence="2">
    <location>
        <begin position="221"/>
        <end position="244"/>
    </location>
</feature>
<dbReference type="InterPro" id="IPR011993">
    <property type="entry name" value="PH-like_dom_sf"/>
</dbReference>
<evidence type="ECO:0000313" key="5">
    <source>
        <dbReference type="EMBL" id="EIE85092.1"/>
    </source>
</evidence>
<dbReference type="PANTHER" id="PTHR31941">
    <property type="entry name" value="CYTOSKELETAL SIGNALING PROTEIN SLM1"/>
    <property type="match status" value="1"/>
</dbReference>
<name>I1C9G2_RHIO9</name>
<keyword evidence="1" id="KW-0597">Phosphoprotein</keyword>